<keyword evidence="2" id="KW-1185">Reference proteome</keyword>
<dbReference type="EMBL" id="JASNQZ010000010">
    <property type="protein sequence ID" value="KAL0952332.1"/>
    <property type="molecule type" value="Genomic_DNA"/>
</dbReference>
<accession>A0ABR3J9S5</accession>
<evidence type="ECO:0000313" key="2">
    <source>
        <dbReference type="Proteomes" id="UP001556367"/>
    </source>
</evidence>
<gene>
    <name evidence="1" type="ORF">HGRIS_006612</name>
</gene>
<protein>
    <submittedName>
        <fullName evidence="1">Uncharacterized protein</fullName>
    </submittedName>
</protein>
<comment type="caution">
    <text evidence="1">The sequence shown here is derived from an EMBL/GenBank/DDBJ whole genome shotgun (WGS) entry which is preliminary data.</text>
</comment>
<reference evidence="2" key="1">
    <citation type="submission" date="2024-06" db="EMBL/GenBank/DDBJ databases">
        <title>Multi-omics analyses provide insights into the biosynthesis of the anticancer antibiotic pleurotin in Hohenbuehelia grisea.</title>
        <authorList>
            <person name="Weaver J.A."/>
            <person name="Alberti F."/>
        </authorList>
    </citation>
    <scope>NUCLEOTIDE SEQUENCE [LARGE SCALE GENOMIC DNA]</scope>
    <source>
        <strain evidence="2">T-177</strain>
    </source>
</reference>
<evidence type="ECO:0000313" key="1">
    <source>
        <dbReference type="EMBL" id="KAL0952332.1"/>
    </source>
</evidence>
<sequence>MVHDLSIMFDAPTPEQRPPRWALQGAAAGKAIPTRLLMLETIHTPLNCRSFDEVVAFLREFLARVPQAPPAENGTIIKRLIIDCDITLLHRVPCGRWHMLDAQLIQLTKAKIELNVNTRGQVLKDAKIAFVLPRCFNADKVEY</sequence>
<proteinExistence type="predicted"/>
<dbReference type="Proteomes" id="UP001556367">
    <property type="component" value="Unassembled WGS sequence"/>
</dbReference>
<name>A0ABR3J9S5_9AGAR</name>
<organism evidence="1 2">
    <name type="scientific">Hohenbuehelia grisea</name>
    <dbReference type="NCBI Taxonomy" id="104357"/>
    <lineage>
        <taxon>Eukaryota</taxon>
        <taxon>Fungi</taxon>
        <taxon>Dikarya</taxon>
        <taxon>Basidiomycota</taxon>
        <taxon>Agaricomycotina</taxon>
        <taxon>Agaricomycetes</taxon>
        <taxon>Agaricomycetidae</taxon>
        <taxon>Agaricales</taxon>
        <taxon>Pleurotineae</taxon>
        <taxon>Pleurotaceae</taxon>
        <taxon>Hohenbuehelia</taxon>
    </lineage>
</organism>